<dbReference type="EMBL" id="BAAAFD010000002">
    <property type="protein sequence ID" value="GAA0854677.1"/>
    <property type="molecule type" value="Genomic_DNA"/>
</dbReference>
<evidence type="ECO:0000256" key="6">
    <source>
        <dbReference type="ARBA" id="ARBA00023163"/>
    </source>
</evidence>
<keyword evidence="5" id="KW-0010">Activator</keyword>
<dbReference type="SUPFAM" id="SSF57884">
    <property type="entry name" value="Ada DNA repair protein, N-terminal domain (N-Ada 10)"/>
    <property type="match status" value="1"/>
</dbReference>
<accession>A0ABN1LEM7</accession>
<dbReference type="Gene3D" id="3.40.10.10">
    <property type="entry name" value="DNA Methylphosphotriester Repair Domain"/>
    <property type="match status" value="1"/>
</dbReference>
<keyword evidence="10" id="KW-1185">Reference proteome</keyword>
<dbReference type="InterPro" id="IPR011257">
    <property type="entry name" value="DNA_glycosylase"/>
</dbReference>
<dbReference type="Proteomes" id="UP001500359">
    <property type="component" value="Unassembled WGS sequence"/>
</dbReference>
<evidence type="ECO:0000313" key="10">
    <source>
        <dbReference type="Proteomes" id="UP001500359"/>
    </source>
</evidence>
<dbReference type="SMART" id="SM00342">
    <property type="entry name" value="HTH_ARAC"/>
    <property type="match status" value="1"/>
</dbReference>
<evidence type="ECO:0000256" key="5">
    <source>
        <dbReference type="ARBA" id="ARBA00023159"/>
    </source>
</evidence>
<feature type="domain" description="HTH araC/xylS-type" evidence="8">
    <location>
        <begin position="84"/>
        <end position="183"/>
    </location>
</feature>
<dbReference type="InterPro" id="IPR009057">
    <property type="entry name" value="Homeodomain-like_sf"/>
</dbReference>
<keyword evidence="2" id="KW-0489">Methyltransferase</keyword>
<evidence type="ECO:0000259" key="8">
    <source>
        <dbReference type="PROSITE" id="PS01124"/>
    </source>
</evidence>
<evidence type="ECO:0000256" key="4">
    <source>
        <dbReference type="ARBA" id="ARBA00023015"/>
    </source>
</evidence>
<evidence type="ECO:0000256" key="3">
    <source>
        <dbReference type="ARBA" id="ARBA00022763"/>
    </source>
</evidence>
<organism evidence="9 10">
    <name type="scientific">Aliiglaciecola litoralis</name>
    <dbReference type="NCBI Taxonomy" id="582857"/>
    <lineage>
        <taxon>Bacteria</taxon>
        <taxon>Pseudomonadati</taxon>
        <taxon>Pseudomonadota</taxon>
        <taxon>Gammaproteobacteria</taxon>
        <taxon>Alteromonadales</taxon>
        <taxon>Alteromonadaceae</taxon>
        <taxon>Aliiglaciecola</taxon>
    </lineage>
</organism>
<dbReference type="InterPro" id="IPR018060">
    <property type="entry name" value="HTH_AraC"/>
</dbReference>
<sequence length="459" mass="51282">MVSQQQLYQQARKARDARFDGQFFVAVKSTGIFCRPICPAPSPKEENVEYFSLAPLAMQAGYRPCLRCRPDSAPGSFAWKGVDTTVERAIKLLRIHPGLKVCEICEKLGVSDRYLRALFTRKLGIAPKQFRIFEQLLFAKQLLHQSKLSVEDVAQASGFSSARRLQDNLKTGLQLTPTQIRKNAMTRSEPLIGSSAGTLHIQLSFRAPYDWQRLRGFLAMRAIAGIEEVSETFYARHFSLDKVSGYFKATFNQAKQCFDVQLQIAELSHIQAVVQHIRRVLDLDADPHVIHQGLLSTGLDSKALVSGLRIPGIWSTFEAGCRAILGQQISVKAAINLVTALAHQLGEKHQGKLIFPTAEAVAGSDLAFLKMPSKRRDSLRAFGAYCAQHPDVSTLDDWLSIKGIGPWTVAYAKMRGQSDPDIWLDTDLVIKKQIQQNQLNPAAAQPWRSYLTFQLWSMA</sequence>
<dbReference type="SUPFAM" id="SSF48150">
    <property type="entry name" value="DNA-glycosylase"/>
    <property type="match status" value="1"/>
</dbReference>
<keyword evidence="4" id="KW-0805">Transcription regulation</keyword>
<reference evidence="9 10" key="1">
    <citation type="journal article" date="2019" name="Int. J. Syst. Evol. Microbiol.">
        <title>The Global Catalogue of Microorganisms (GCM) 10K type strain sequencing project: providing services to taxonomists for standard genome sequencing and annotation.</title>
        <authorList>
            <consortium name="The Broad Institute Genomics Platform"/>
            <consortium name="The Broad Institute Genome Sequencing Center for Infectious Disease"/>
            <person name="Wu L."/>
            <person name="Ma J."/>
        </authorList>
    </citation>
    <scope>NUCLEOTIDE SEQUENCE [LARGE SCALE GENOMIC DNA]</scope>
    <source>
        <strain evidence="9 10">JCM 15896</strain>
    </source>
</reference>
<dbReference type="Gene3D" id="3.30.310.20">
    <property type="entry name" value="DNA-3-methyladenine glycosylase AlkA, N-terminal domain"/>
    <property type="match status" value="1"/>
</dbReference>
<dbReference type="InterPro" id="IPR010316">
    <property type="entry name" value="AlkA_N"/>
</dbReference>
<dbReference type="SMART" id="SM01009">
    <property type="entry name" value="AlkA_N"/>
    <property type="match status" value="1"/>
</dbReference>
<protein>
    <submittedName>
        <fullName evidence="9">AlkA N-terminal domain-containing protein</fullName>
    </submittedName>
</protein>
<keyword evidence="7" id="KW-0234">DNA repair</keyword>
<dbReference type="PANTHER" id="PTHR43003">
    <property type="entry name" value="DNA-3-METHYLADENINE GLYCOSYLASE"/>
    <property type="match status" value="1"/>
</dbReference>
<dbReference type="InterPro" id="IPR051912">
    <property type="entry name" value="Alkylbase_DNA_Glycosylase/TA"/>
</dbReference>
<dbReference type="SUPFAM" id="SSF46689">
    <property type="entry name" value="Homeodomain-like"/>
    <property type="match status" value="1"/>
</dbReference>
<dbReference type="Pfam" id="PF12833">
    <property type="entry name" value="HTH_18"/>
    <property type="match status" value="1"/>
</dbReference>
<dbReference type="Pfam" id="PF02805">
    <property type="entry name" value="Ada_Zn_binding"/>
    <property type="match status" value="1"/>
</dbReference>
<comment type="caution">
    <text evidence="9">The sequence shown here is derived from an EMBL/GenBank/DDBJ whole genome shotgun (WGS) entry which is preliminary data.</text>
</comment>
<dbReference type="PROSITE" id="PS01124">
    <property type="entry name" value="HTH_ARAC_FAMILY_2"/>
    <property type="match status" value="1"/>
</dbReference>
<name>A0ABN1LEM7_9ALTE</name>
<dbReference type="InterPro" id="IPR004026">
    <property type="entry name" value="Ada_DNA_repair_Zn-bd"/>
</dbReference>
<keyword evidence="3" id="KW-0227">DNA damage</keyword>
<dbReference type="RefSeq" id="WP_343858008.1">
    <property type="nucleotide sequence ID" value="NZ_BAAAFD010000002.1"/>
</dbReference>
<dbReference type="InterPro" id="IPR037046">
    <property type="entry name" value="AlkA_N_sf"/>
</dbReference>
<evidence type="ECO:0000256" key="7">
    <source>
        <dbReference type="ARBA" id="ARBA00023204"/>
    </source>
</evidence>
<evidence type="ECO:0000313" key="9">
    <source>
        <dbReference type="EMBL" id="GAA0854677.1"/>
    </source>
</evidence>
<dbReference type="PANTHER" id="PTHR43003:SF13">
    <property type="entry name" value="DNA-3-METHYLADENINE GLYCOSYLASE 2"/>
    <property type="match status" value="1"/>
</dbReference>
<proteinExistence type="predicted"/>
<comment type="cofactor">
    <cofactor evidence="1">
        <name>Zn(2+)</name>
        <dbReference type="ChEBI" id="CHEBI:29105"/>
    </cofactor>
</comment>
<dbReference type="Pfam" id="PF06029">
    <property type="entry name" value="AlkA_N"/>
    <property type="match status" value="1"/>
</dbReference>
<dbReference type="Gene3D" id="1.10.10.60">
    <property type="entry name" value="Homeodomain-like"/>
    <property type="match status" value="1"/>
</dbReference>
<dbReference type="SUPFAM" id="SSF55945">
    <property type="entry name" value="TATA-box binding protein-like"/>
    <property type="match status" value="1"/>
</dbReference>
<dbReference type="Gene3D" id="1.10.340.30">
    <property type="entry name" value="Hypothetical protein, domain 2"/>
    <property type="match status" value="1"/>
</dbReference>
<dbReference type="InterPro" id="IPR035451">
    <property type="entry name" value="Ada-like_dom_sf"/>
</dbReference>
<keyword evidence="2" id="KW-0808">Transferase</keyword>
<gene>
    <name evidence="9" type="ORF">GCM10009114_11410</name>
</gene>
<evidence type="ECO:0000256" key="2">
    <source>
        <dbReference type="ARBA" id="ARBA00022603"/>
    </source>
</evidence>
<evidence type="ECO:0000256" key="1">
    <source>
        <dbReference type="ARBA" id="ARBA00001947"/>
    </source>
</evidence>
<keyword evidence="6" id="KW-0804">Transcription</keyword>